<evidence type="ECO:0000313" key="2">
    <source>
        <dbReference type="Proteomes" id="UP000215703"/>
    </source>
</evidence>
<organism evidence="1 2">
    <name type="scientific">Bradyrhizobium ottawaense</name>
    <dbReference type="NCBI Taxonomy" id="931866"/>
    <lineage>
        <taxon>Bacteria</taxon>
        <taxon>Pseudomonadati</taxon>
        <taxon>Pseudomonadota</taxon>
        <taxon>Alphaproteobacteria</taxon>
        <taxon>Hyphomicrobiales</taxon>
        <taxon>Nitrobacteraceae</taxon>
        <taxon>Bradyrhizobium</taxon>
    </lineage>
</organism>
<evidence type="ECO:0000313" key="1">
    <source>
        <dbReference type="EMBL" id="AWL93332.1"/>
    </source>
</evidence>
<protein>
    <submittedName>
        <fullName evidence="1">Uncharacterized protein</fullName>
    </submittedName>
</protein>
<dbReference type="OrthoDB" id="8237573at2"/>
<accession>A0A2U8P6H9</accession>
<dbReference type="Proteomes" id="UP000215703">
    <property type="component" value="Chromosome"/>
</dbReference>
<sequence length="85" mass="9077">MGPLQASRLAPSLHHRACANRGFSADGASSETEIMEDTVATISIFRKTGNNELTGPIRTLAFNVKARPVSHREPSDKGAGLRSCL</sequence>
<gene>
    <name evidence="1" type="ORF">CIT37_14900</name>
</gene>
<reference evidence="1 2" key="1">
    <citation type="journal article" date="2014" name="Int. J. Syst. Evol. Microbiol.">
        <title>Bradyrhizobium ottawaense sp. nov., a symbiotic nitrogen fixing bacterium from root nodules of soybeans in Canada.</title>
        <authorList>
            <person name="Yu X."/>
            <person name="Cloutier S."/>
            <person name="Tambong J.T."/>
            <person name="Bromfield E.S."/>
        </authorList>
    </citation>
    <scope>NUCLEOTIDE SEQUENCE [LARGE SCALE GENOMIC DNA]</scope>
    <source>
        <strain evidence="1 2">OO99</strain>
    </source>
</reference>
<dbReference type="EMBL" id="CP029425">
    <property type="protein sequence ID" value="AWL93332.1"/>
    <property type="molecule type" value="Genomic_DNA"/>
</dbReference>
<dbReference type="AlphaFoldDB" id="A0A2U8P6H9"/>
<reference evidence="1 2" key="2">
    <citation type="journal article" date="2017" name="Syst. Appl. Microbiol.">
        <title>Soybeans inoculated with root zone soils of Canadian native legumes harbour diverse and novel Bradyrhizobium spp. that possess agricultural potential.</title>
        <authorList>
            <person name="Bromfield E.S.P."/>
            <person name="Cloutier S."/>
            <person name="Tambong J.T."/>
            <person name="Tran Thi T.V."/>
        </authorList>
    </citation>
    <scope>NUCLEOTIDE SEQUENCE [LARGE SCALE GENOMIC DNA]</scope>
    <source>
        <strain evidence="1 2">OO99</strain>
    </source>
</reference>
<proteinExistence type="predicted"/>
<name>A0A2U8P6H9_9BRAD</name>